<dbReference type="InterPro" id="IPR037171">
    <property type="entry name" value="NagB/RpiA_transferase-like"/>
</dbReference>
<protein>
    <submittedName>
        <fullName evidence="4">Acetyl-CoA hydrolase/transferase C-terminal domain</fullName>
        <ecNumber evidence="4">3.1.2.1</ecNumber>
    </submittedName>
</protein>
<dbReference type="GO" id="GO:0008775">
    <property type="term" value="F:acetate CoA-transferase activity"/>
    <property type="evidence" value="ECO:0007669"/>
    <property type="project" value="InterPro"/>
</dbReference>
<dbReference type="Gene3D" id="3.40.630.30">
    <property type="match status" value="1"/>
</dbReference>
<gene>
    <name evidence="4" type="primary">ACH</name>
    <name evidence="4" type="ORF">SCFA_970003</name>
</gene>
<reference evidence="4" key="1">
    <citation type="submission" date="2019-03" db="EMBL/GenBank/DDBJ databases">
        <authorList>
            <person name="Hao L."/>
        </authorList>
    </citation>
    <scope>NUCLEOTIDE SEQUENCE</scope>
</reference>
<organism evidence="4">
    <name type="scientific">anaerobic digester metagenome</name>
    <dbReference type="NCBI Taxonomy" id="1263854"/>
    <lineage>
        <taxon>unclassified sequences</taxon>
        <taxon>metagenomes</taxon>
        <taxon>ecological metagenomes</taxon>
    </lineage>
</organism>
<dbReference type="InterPro" id="IPR003702">
    <property type="entry name" value="ActCoA_hydro_N"/>
</dbReference>
<keyword evidence="4" id="KW-0378">Hydrolase</keyword>
<dbReference type="InterPro" id="IPR038460">
    <property type="entry name" value="AcetylCoA_hyd_C_sf"/>
</dbReference>
<accession>A0A485M652</accession>
<dbReference type="PANTHER" id="PTHR21432:SF20">
    <property type="entry name" value="ACETYL-COA HYDROLASE"/>
    <property type="match status" value="1"/>
</dbReference>
<dbReference type="Gene3D" id="3.40.1080.10">
    <property type="entry name" value="Glutaconate Coenzyme A-transferase"/>
    <property type="match status" value="1"/>
</dbReference>
<evidence type="ECO:0000256" key="2">
    <source>
        <dbReference type="ARBA" id="ARBA00022679"/>
    </source>
</evidence>
<dbReference type="SUPFAM" id="SSF55729">
    <property type="entry name" value="Acyl-CoA N-acyltransferases (Nat)"/>
    <property type="match status" value="1"/>
</dbReference>
<dbReference type="SUPFAM" id="SSF100950">
    <property type="entry name" value="NagB/RpiA/CoA transferase-like"/>
    <property type="match status" value="2"/>
</dbReference>
<evidence type="ECO:0000313" key="4">
    <source>
        <dbReference type="EMBL" id="VFU19141.1"/>
    </source>
</evidence>
<dbReference type="Pfam" id="PF02550">
    <property type="entry name" value="AcetylCoA_hydro"/>
    <property type="match status" value="1"/>
</dbReference>
<dbReference type="PROSITE" id="PS51186">
    <property type="entry name" value="GNAT"/>
    <property type="match status" value="1"/>
</dbReference>
<dbReference type="Gene3D" id="3.30.750.70">
    <property type="entry name" value="4-hydroxybutyrate coenzyme like domains"/>
    <property type="match status" value="1"/>
</dbReference>
<dbReference type="CDD" id="cd04301">
    <property type="entry name" value="NAT_SF"/>
    <property type="match status" value="1"/>
</dbReference>
<dbReference type="PANTHER" id="PTHR21432">
    <property type="entry name" value="ACETYL-COA HYDROLASE-RELATED"/>
    <property type="match status" value="1"/>
</dbReference>
<dbReference type="EC" id="3.1.2.1" evidence="4"/>
<dbReference type="GO" id="GO:0016747">
    <property type="term" value="F:acyltransferase activity, transferring groups other than amino-acyl groups"/>
    <property type="evidence" value="ECO:0007669"/>
    <property type="project" value="InterPro"/>
</dbReference>
<dbReference type="InterPro" id="IPR046433">
    <property type="entry name" value="ActCoA_hydro"/>
</dbReference>
<evidence type="ECO:0000259" key="3">
    <source>
        <dbReference type="PROSITE" id="PS51186"/>
    </source>
</evidence>
<dbReference type="AlphaFoldDB" id="A0A485M652"/>
<name>A0A485M652_9ZZZZ</name>
<dbReference type="Pfam" id="PF13336">
    <property type="entry name" value="AcetylCoA_hyd_C"/>
    <property type="match status" value="1"/>
</dbReference>
<proteinExistence type="inferred from homology"/>
<dbReference type="InterPro" id="IPR016181">
    <property type="entry name" value="Acyl_CoA_acyltransferase"/>
</dbReference>
<dbReference type="InterPro" id="IPR026888">
    <property type="entry name" value="AcetylCoA_hyd_C"/>
</dbReference>
<comment type="similarity">
    <text evidence="1">Belongs to the acetyl-CoA hydrolase/transferase family.</text>
</comment>
<dbReference type="InterPro" id="IPR000182">
    <property type="entry name" value="GNAT_dom"/>
</dbReference>
<evidence type="ECO:0000256" key="1">
    <source>
        <dbReference type="ARBA" id="ARBA00009632"/>
    </source>
</evidence>
<dbReference type="GO" id="GO:0003986">
    <property type="term" value="F:acetyl-CoA hydrolase activity"/>
    <property type="evidence" value="ECO:0007669"/>
    <property type="project" value="UniProtKB-EC"/>
</dbReference>
<sequence>MIYNWKDIYESRRTGPKEALSKIRKGARIFIGSACGEPQLLVRTLIDIAPNLADTEVIHFLDVGTTDYTDEKYDESFRHNALFIGWNARKAIQEGRADYTPIFLSEVPLLMMRGRMPINVALITVSPPDKNGYVSLGISVDITKTAAEVADYVVAEVNPNMPRTLGDSFLHVSDIDAFVENDMPLLEFYQKIPGEITRSIGEHIAELIENESTLQMGVGRIPNSVLPCLINKRDLGIHTEAFSDGVIDLIEAGVITCRKKTLHPGKVIASFCMGTRRLYEYVDNNPLFEFRPCRYVNDPYVIAQNDRMVSINAALTVDLTGQVNSDSLGFRFYSGIGGQVDFVRGSSLSRRGKSIMTLPSTTDDGTRSRIVPYLEPGAGVTVTRGDIHYVVTEFGAAYIHGKSIRDRAMELINIAHPKFRDELLEAAKRQGYVYKDQILPSVLYPKKYETIWTDKKGTQVFFRPVKPTDERAIQDLIYALPEQDIYTRFFQNLKSFSHKLAMPMAAIDYNDKMAIAAVVGKEEPESKEKIVAVGRYVRDPNTDFAEVAFTTDHQWQNRGIGTFLLQYLIRIAKEKNIKGFTADVLSQNIPMMKVFSKSGYPVKTNLEYGVYELEIPFGQERRNS</sequence>
<dbReference type="Pfam" id="PF00583">
    <property type="entry name" value="Acetyltransf_1"/>
    <property type="match status" value="1"/>
</dbReference>
<dbReference type="GO" id="GO:0006083">
    <property type="term" value="P:acetate metabolic process"/>
    <property type="evidence" value="ECO:0007669"/>
    <property type="project" value="InterPro"/>
</dbReference>
<keyword evidence="2 4" id="KW-0808">Transferase</keyword>
<feature type="domain" description="N-acetyltransferase" evidence="3">
    <location>
        <begin position="460"/>
        <end position="618"/>
    </location>
</feature>
<dbReference type="Gene3D" id="3.40.1080.20">
    <property type="entry name" value="Acetyl-CoA hydrolase/transferase C-terminal domain"/>
    <property type="match status" value="1"/>
</dbReference>
<dbReference type="EMBL" id="CAADRM010000166">
    <property type="protein sequence ID" value="VFU19141.1"/>
    <property type="molecule type" value="Genomic_DNA"/>
</dbReference>